<gene>
    <name evidence="5" type="ORF">PanWU01x14_184950</name>
</gene>
<dbReference type="AlphaFoldDB" id="A0A2P5C442"/>
<keyword evidence="1" id="KW-0677">Repeat</keyword>
<evidence type="ECO:0000313" key="5">
    <source>
        <dbReference type="EMBL" id="PON55817.1"/>
    </source>
</evidence>
<dbReference type="InterPro" id="IPR041118">
    <property type="entry name" value="Rx_N"/>
</dbReference>
<evidence type="ECO:0000256" key="1">
    <source>
        <dbReference type="ARBA" id="ARBA00022737"/>
    </source>
</evidence>
<name>A0A2P5C442_PARAD</name>
<accession>A0A2P5C442</accession>
<dbReference type="Proteomes" id="UP000237105">
    <property type="component" value="Unassembled WGS sequence"/>
</dbReference>
<protein>
    <recommendedName>
        <fullName evidence="4">Disease resistance N-terminal domain-containing protein</fullName>
    </recommendedName>
</protein>
<dbReference type="OrthoDB" id="1111037at2759"/>
<feature type="domain" description="Disease resistance N-terminal" evidence="4">
    <location>
        <begin position="9"/>
        <end position="86"/>
    </location>
</feature>
<organism evidence="5 6">
    <name type="scientific">Parasponia andersonii</name>
    <name type="common">Sponia andersonii</name>
    <dbReference type="NCBI Taxonomy" id="3476"/>
    <lineage>
        <taxon>Eukaryota</taxon>
        <taxon>Viridiplantae</taxon>
        <taxon>Streptophyta</taxon>
        <taxon>Embryophyta</taxon>
        <taxon>Tracheophyta</taxon>
        <taxon>Spermatophyta</taxon>
        <taxon>Magnoliopsida</taxon>
        <taxon>eudicotyledons</taxon>
        <taxon>Gunneridae</taxon>
        <taxon>Pentapetalae</taxon>
        <taxon>rosids</taxon>
        <taxon>fabids</taxon>
        <taxon>Rosales</taxon>
        <taxon>Cannabaceae</taxon>
        <taxon>Parasponia</taxon>
    </lineage>
</organism>
<reference evidence="6" key="1">
    <citation type="submission" date="2016-06" db="EMBL/GenBank/DDBJ databases">
        <title>Parallel loss of symbiosis genes in relatives of nitrogen-fixing non-legume Parasponia.</title>
        <authorList>
            <person name="Van Velzen R."/>
            <person name="Holmer R."/>
            <person name="Bu F."/>
            <person name="Rutten L."/>
            <person name="Van Zeijl A."/>
            <person name="Liu W."/>
            <person name="Santuari L."/>
            <person name="Cao Q."/>
            <person name="Sharma T."/>
            <person name="Shen D."/>
            <person name="Roswanjaya Y."/>
            <person name="Wardhani T."/>
            <person name="Kalhor M.S."/>
            <person name="Jansen J."/>
            <person name="Van den Hoogen J."/>
            <person name="Gungor B."/>
            <person name="Hartog M."/>
            <person name="Hontelez J."/>
            <person name="Verver J."/>
            <person name="Yang W.-C."/>
            <person name="Schijlen E."/>
            <person name="Repin R."/>
            <person name="Schilthuizen M."/>
            <person name="Schranz E."/>
            <person name="Heidstra R."/>
            <person name="Miyata K."/>
            <person name="Fedorova E."/>
            <person name="Kohlen W."/>
            <person name="Bisseling T."/>
            <person name="Smit S."/>
            <person name="Geurts R."/>
        </authorList>
    </citation>
    <scope>NUCLEOTIDE SEQUENCE [LARGE SCALE GENOMIC DNA]</scope>
    <source>
        <strain evidence="6">cv. WU1-14</strain>
    </source>
</reference>
<evidence type="ECO:0000256" key="2">
    <source>
        <dbReference type="ARBA" id="ARBA00022741"/>
    </source>
</evidence>
<proteinExistence type="predicted"/>
<keyword evidence="3" id="KW-0611">Plant defense</keyword>
<keyword evidence="6" id="KW-1185">Reference proteome</keyword>
<keyword evidence="2" id="KW-0547">Nucleotide-binding</keyword>
<evidence type="ECO:0000313" key="6">
    <source>
        <dbReference type="Proteomes" id="UP000237105"/>
    </source>
</evidence>
<evidence type="ECO:0000256" key="3">
    <source>
        <dbReference type="ARBA" id="ARBA00022821"/>
    </source>
</evidence>
<sequence length="88" mass="10072">MDLSAASTSQAIDKLVSLLINEVKLVKVVGEWKVVSLRYDLENLRVFLEEVDAKSENDESVMAWLDENEEVTELIEDVINEYILKESK</sequence>
<dbReference type="GO" id="GO:0006952">
    <property type="term" value="P:defense response"/>
    <property type="evidence" value="ECO:0007669"/>
    <property type="project" value="UniProtKB-KW"/>
</dbReference>
<dbReference type="Gene3D" id="1.20.5.4130">
    <property type="match status" value="1"/>
</dbReference>
<comment type="caution">
    <text evidence="5">The sequence shown here is derived from an EMBL/GenBank/DDBJ whole genome shotgun (WGS) entry which is preliminary data.</text>
</comment>
<dbReference type="Pfam" id="PF18052">
    <property type="entry name" value="Rx_N"/>
    <property type="match status" value="1"/>
</dbReference>
<evidence type="ECO:0000259" key="4">
    <source>
        <dbReference type="Pfam" id="PF18052"/>
    </source>
</evidence>
<dbReference type="EMBL" id="JXTB01000178">
    <property type="protein sequence ID" value="PON55817.1"/>
    <property type="molecule type" value="Genomic_DNA"/>
</dbReference>
<dbReference type="GO" id="GO:0000166">
    <property type="term" value="F:nucleotide binding"/>
    <property type="evidence" value="ECO:0007669"/>
    <property type="project" value="UniProtKB-KW"/>
</dbReference>